<evidence type="ECO:0000256" key="2">
    <source>
        <dbReference type="SAM" id="Phobius"/>
    </source>
</evidence>
<organism evidence="4">
    <name type="scientific">Chrysotila carterae</name>
    <name type="common">Marine alga</name>
    <name type="synonym">Syracosphaera carterae</name>
    <dbReference type="NCBI Taxonomy" id="13221"/>
    <lineage>
        <taxon>Eukaryota</taxon>
        <taxon>Haptista</taxon>
        <taxon>Haptophyta</taxon>
        <taxon>Prymnesiophyceae</taxon>
        <taxon>Isochrysidales</taxon>
        <taxon>Isochrysidaceae</taxon>
        <taxon>Chrysotila</taxon>
    </lineage>
</organism>
<dbReference type="EMBL" id="HBIZ01014278">
    <property type="protein sequence ID" value="CAE0756127.1"/>
    <property type="molecule type" value="Transcribed_RNA"/>
</dbReference>
<keyword evidence="2" id="KW-1133">Transmembrane helix</keyword>
<keyword evidence="2" id="KW-0472">Membrane</keyword>
<sequence>MPGCTSTCVKGVCVNGTCICDVGWSGQADMLTKDLTEWGGNVADCPSYVPLLRCMWWVALIVNCLILAIIPMTLLQQWGTYRRIRRQKIGRSCWLEFKPLVFLVFYAVFALPSFIALSVVKLMSPDFSQTIFYADRASACFALTRISIAVLGVLWFRNSMSTALGTVLAEEQESGRIRRLVSAAHHSTVVSCAGLGSTCLIPIGCILFPDTQANNHEGSFILSHVISSTFFLILGFLNFVLSYMIRSAFLEMIANRTATVLYTNSSEFLASMARLKATSRKVVTLHVLVAFLSTVCGILDCLLLVLPPFRLYLVGYIPAVHALFQAAIGIGTIGVFTKFYGHSASEPCQSLWDLFKRSGANDPTTDSAKCSSHNRQSHVSRTTSGNQIHGSLRGAGMAASLENGRSRQTVEQPENRPARPALAGSPSDAVLIA</sequence>
<feature type="transmembrane region" description="Helical" evidence="2">
    <location>
        <begin position="282"/>
        <end position="306"/>
    </location>
</feature>
<dbReference type="EMBL" id="HBIZ01014277">
    <property type="protein sequence ID" value="CAE0756126.1"/>
    <property type="molecule type" value="Transcribed_RNA"/>
</dbReference>
<keyword evidence="2" id="KW-0812">Transmembrane</keyword>
<evidence type="ECO:0000313" key="3">
    <source>
        <dbReference type="EMBL" id="CAE0756126.1"/>
    </source>
</evidence>
<feature type="region of interest" description="Disordered" evidence="1">
    <location>
        <begin position="363"/>
        <end position="433"/>
    </location>
</feature>
<gene>
    <name evidence="3" type="ORF">PCAR00345_LOCUS8720</name>
    <name evidence="4" type="ORF">PCAR00345_LOCUS8721</name>
</gene>
<feature type="transmembrane region" description="Helical" evidence="2">
    <location>
        <begin position="312"/>
        <end position="336"/>
    </location>
</feature>
<feature type="transmembrane region" description="Helical" evidence="2">
    <location>
        <begin position="56"/>
        <end position="79"/>
    </location>
</feature>
<feature type="compositionally biased region" description="Polar residues" evidence="1">
    <location>
        <begin position="363"/>
        <end position="389"/>
    </location>
</feature>
<feature type="transmembrane region" description="Helical" evidence="2">
    <location>
        <begin position="188"/>
        <end position="209"/>
    </location>
</feature>
<name>A0A6S9T3E2_CHRCT</name>
<protein>
    <recommendedName>
        <fullName evidence="5">Transmembrane protein</fullName>
    </recommendedName>
</protein>
<evidence type="ECO:0000256" key="1">
    <source>
        <dbReference type="SAM" id="MobiDB-lite"/>
    </source>
</evidence>
<evidence type="ECO:0008006" key="5">
    <source>
        <dbReference type="Google" id="ProtNLM"/>
    </source>
</evidence>
<feature type="transmembrane region" description="Helical" evidence="2">
    <location>
        <begin position="100"/>
        <end position="124"/>
    </location>
</feature>
<reference evidence="4" key="1">
    <citation type="submission" date="2021-01" db="EMBL/GenBank/DDBJ databases">
        <authorList>
            <person name="Corre E."/>
            <person name="Pelletier E."/>
            <person name="Niang G."/>
            <person name="Scheremetjew M."/>
            <person name="Finn R."/>
            <person name="Kale V."/>
            <person name="Holt S."/>
            <person name="Cochrane G."/>
            <person name="Meng A."/>
            <person name="Brown T."/>
            <person name="Cohen L."/>
        </authorList>
    </citation>
    <scope>NUCLEOTIDE SEQUENCE</scope>
    <source>
        <strain evidence="4">CCMP645</strain>
    </source>
</reference>
<feature type="transmembrane region" description="Helical" evidence="2">
    <location>
        <begin position="136"/>
        <end position="156"/>
    </location>
</feature>
<proteinExistence type="predicted"/>
<dbReference type="AlphaFoldDB" id="A0A6S9T3E2"/>
<feature type="transmembrane region" description="Helical" evidence="2">
    <location>
        <begin position="221"/>
        <end position="245"/>
    </location>
</feature>
<accession>A0A6S9T3E2</accession>
<evidence type="ECO:0000313" key="4">
    <source>
        <dbReference type="EMBL" id="CAE0756127.1"/>
    </source>
</evidence>